<name>A0A2M7FYL2_9BACT</name>
<evidence type="ECO:0000313" key="1">
    <source>
        <dbReference type="EMBL" id="PIW14461.1"/>
    </source>
</evidence>
<comment type="caution">
    <text evidence="1">The sequence shown here is derived from an EMBL/GenBank/DDBJ whole genome shotgun (WGS) entry which is preliminary data.</text>
</comment>
<dbReference type="Proteomes" id="UP000231019">
    <property type="component" value="Unassembled WGS sequence"/>
</dbReference>
<dbReference type="EMBL" id="PFFQ01000059">
    <property type="protein sequence ID" value="PIW14461.1"/>
    <property type="molecule type" value="Genomic_DNA"/>
</dbReference>
<dbReference type="AlphaFoldDB" id="A0A2M7FYL2"/>
<proteinExistence type="predicted"/>
<accession>A0A2M7FYL2</accession>
<protein>
    <submittedName>
        <fullName evidence="1">Uncharacterized protein</fullName>
    </submittedName>
</protein>
<organism evidence="1 2">
    <name type="scientific">bacterium (Candidatus Blackallbacteria) CG17_big_fil_post_rev_8_21_14_2_50_48_46</name>
    <dbReference type="NCBI Taxonomy" id="2014261"/>
    <lineage>
        <taxon>Bacteria</taxon>
        <taxon>Candidatus Blackallbacteria</taxon>
    </lineage>
</organism>
<gene>
    <name evidence="1" type="ORF">COW36_20695</name>
</gene>
<evidence type="ECO:0000313" key="2">
    <source>
        <dbReference type="Proteomes" id="UP000231019"/>
    </source>
</evidence>
<reference evidence="1 2" key="1">
    <citation type="submission" date="2017-09" db="EMBL/GenBank/DDBJ databases">
        <title>Depth-based differentiation of microbial function through sediment-hosted aquifers and enrichment of novel symbionts in the deep terrestrial subsurface.</title>
        <authorList>
            <person name="Probst A.J."/>
            <person name="Ladd B."/>
            <person name="Jarett J.K."/>
            <person name="Geller-Mcgrath D.E."/>
            <person name="Sieber C.M."/>
            <person name="Emerson J.B."/>
            <person name="Anantharaman K."/>
            <person name="Thomas B.C."/>
            <person name="Malmstrom R."/>
            <person name="Stieglmeier M."/>
            <person name="Klingl A."/>
            <person name="Woyke T."/>
            <person name="Ryan C.M."/>
            <person name="Banfield J.F."/>
        </authorList>
    </citation>
    <scope>NUCLEOTIDE SEQUENCE [LARGE SCALE GENOMIC DNA]</scope>
    <source>
        <strain evidence="1">CG17_big_fil_post_rev_8_21_14_2_50_48_46</strain>
    </source>
</reference>
<sequence>MTISFKPGFQLPLTKQNALANSRSVFGIAFFDPVSQNRTIYDLDGNGRTSKHFNFQPDYAGPFLQVPNISTAPIKDISVWGYQYSLTDDFPPRLLSLQPIEASLRLNFSEIMAIQTYKYLIAGGMIDMLPPGLPGSETRSPAEYPGNLGNVTGRKTAANYQLKLERVGATVFQTTWKALGGETRYDSEDPSRQSVRLYPPHSTQAVNGFYPAFSAVSTTAVNAGFGQGSNTGQSWILRWQGISNKGEVGAVHEVNLAGNALYTASEWANQLQLALQASSSGEGNWQVQASADGSQLQLKLASESGEFIGWKLVSISSPSAAFPSTLSTPSQNWAAHTDWKWWQAGDKLSIEVINPIFDPAGNSIDPNAKTASMSL</sequence>